<evidence type="ECO:0000313" key="4">
    <source>
        <dbReference type="Proteomes" id="UP000887564"/>
    </source>
</evidence>
<accession>A0A914RK07</accession>
<evidence type="ECO:0000256" key="1">
    <source>
        <dbReference type="ARBA" id="ARBA00022737"/>
    </source>
</evidence>
<dbReference type="InterPro" id="IPR002110">
    <property type="entry name" value="Ankyrin_rpt"/>
</dbReference>
<dbReference type="AlphaFoldDB" id="A0A914RK07"/>
<evidence type="ECO:0000256" key="2">
    <source>
        <dbReference type="ARBA" id="ARBA00023043"/>
    </source>
</evidence>
<reference evidence="5" key="1">
    <citation type="submission" date="2022-11" db="UniProtKB">
        <authorList>
            <consortium name="WormBaseParasite"/>
        </authorList>
    </citation>
    <scope>IDENTIFICATION</scope>
</reference>
<proteinExistence type="predicted"/>
<evidence type="ECO:0000313" key="5">
    <source>
        <dbReference type="WBParaSite" id="PEQ_0000217701-mRNA-1"/>
    </source>
</evidence>
<dbReference type="SUPFAM" id="SSF48403">
    <property type="entry name" value="Ankyrin repeat"/>
    <property type="match status" value="1"/>
</dbReference>
<dbReference type="Pfam" id="PF12796">
    <property type="entry name" value="Ank_2"/>
    <property type="match status" value="1"/>
</dbReference>
<sequence>MSLSKVGATAKNGLTPMHLCAQEDRVNVAEELVKEHAAIDPQTKAGYTPLHVACHFGSFLRFFNPFSLSEH</sequence>
<protein>
    <submittedName>
        <fullName evidence="5">ANK_REP_REGION domain-containing protein</fullName>
    </submittedName>
</protein>
<dbReference type="WBParaSite" id="PEQ_0000217701-mRNA-1">
    <property type="protein sequence ID" value="PEQ_0000217701-mRNA-1"/>
    <property type="gene ID" value="PEQ_0000217701"/>
</dbReference>
<name>A0A914RK07_PAREQ</name>
<dbReference type="Gene3D" id="1.25.40.20">
    <property type="entry name" value="Ankyrin repeat-containing domain"/>
    <property type="match status" value="1"/>
</dbReference>
<keyword evidence="4" id="KW-1185">Reference proteome</keyword>
<keyword evidence="2 3" id="KW-0040">ANK repeat</keyword>
<organism evidence="4 5">
    <name type="scientific">Parascaris equorum</name>
    <name type="common">Equine roundworm</name>
    <dbReference type="NCBI Taxonomy" id="6256"/>
    <lineage>
        <taxon>Eukaryota</taxon>
        <taxon>Metazoa</taxon>
        <taxon>Ecdysozoa</taxon>
        <taxon>Nematoda</taxon>
        <taxon>Chromadorea</taxon>
        <taxon>Rhabditida</taxon>
        <taxon>Spirurina</taxon>
        <taxon>Ascaridomorpha</taxon>
        <taxon>Ascaridoidea</taxon>
        <taxon>Ascarididae</taxon>
        <taxon>Parascaris</taxon>
    </lineage>
</organism>
<keyword evidence="1" id="KW-0677">Repeat</keyword>
<dbReference type="PANTHER" id="PTHR24123:SF141">
    <property type="entry name" value="ANKYRIN 2, ISOFORM U"/>
    <property type="match status" value="1"/>
</dbReference>
<dbReference type="InterPro" id="IPR036770">
    <property type="entry name" value="Ankyrin_rpt-contain_sf"/>
</dbReference>
<dbReference type="InterPro" id="IPR051165">
    <property type="entry name" value="Multifunctional_ANK_Repeat"/>
</dbReference>
<evidence type="ECO:0000256" key="3">
    <source>
        <dbReference type="PROSITE-ProRule" id="PRU00023"/>
    </source>
</evidence>
<dbReference type="PANTHER" id="PTHR24123">
    <property type="entry name" value="ANKYRIN REPEAT-CONTAINING"/>
    <property type="match status" value="1"/>
</dbReference>
<dbReference type="PROSITE" id="PS50088">
    <property type="entry name" value="ANK_REPEAT"/>
    <property type="match status" value="1"/>
</dbReference>
<dbReference type="Proteomes" id="UP000887564">
    <property type="component" value="Unplaced"/>
</dbReference>
<feature type="repeat" description="ANK" evidence="3">
    <location>
        <begin position="12"/>
        <end position="44"/>
    </location>
</feature>